<proteinExistence type="predicted"/>
<reference evidence="2 4" key="2">
    <citation type="submission" date="2019-07" db="EMBL/GenBank/DDBJ databases">
        <title>Genomic Encyclopedia of Archaeal and Bacterial Type Strains, Phase II (KMG-II): from individual species to whole genera.</title>
        <authorList>
            <person name="Goeker M."/>
        </authorList>
    </citation>
    <scope>NUCLEOTIDE SEQUENCE [LARGE SCALE GENOMIC DNA]</scope>
    <source>
        <strain evidence="2 4">DSM 3754</strain>
    </source>
</reference>
<dbReference type="RefSeq" id="WP_010903681.1">
    <property type="nucleotide sequence ID" value="NZ_VRYN01000001.1"/>
</dbReference>
<organism evidence="1 3">
    <name type="scientific">Halobacterium salinarum (strain ATCC 33171 / DSM 3754 / JCM 8978 / NBRC 102687 / NCIMB 764 / 91-R6)</name>
    <dbReference type="NCBI Taxonomy" id="2597657"/>
    <lineage>
        <taxon>Archaea</taxon>
        <taxon>Methanobacteriati</taxon>
        <taxon>Methanobacteriota</taxon>
        <taxon>Stenosarchaea group</taxon>
        <taxon>Halobacteria</taxon>
        <taxon>Halobacteriales</taxon>
        <taxon>Halobacteriaceae</taxon>
        <taxon>Halobacterium</taxon>
    </lineage>
</organism>
<gene>
    <name evidence="2" type="ORF">APQ99_00649</name>
    <name evidence="1" type="ORF">HBSAL_11150</name>
</gene>
<dbReference type="AlphaFoldDB" id="A0A4D6GYV2"/>
<accession>A0A4D6GYV2</accession>
<reference evidence="1 3" key="1">
    <citation type="journal article" date="2019" name="Microbiol. Resour. Announc.">
        <title>The Genome Sequence of the Halobacterium salinarum Type Strain Is Closely Related to That of Laboratory Strains NRC-1 and R1.</title>
        <authorList>
            <person name="Pfeiffer F."/>
            <person name="Marchfelder A."/>
            <person name="Habermann B."/>
            <person name="Dyall-Smith M.L."/>
        </authorList>
    </citation>
    <scope>NUCLEOTIDE SEQUENCE [LARGE SCALE GENOMIC DNA]</scope>
    <source>
        <strain evidence="1">91-R6</strain>
        <strain evidence="3">ATCC 33171 / DSM 3754 / JCM 8978 / NBRC 102687 / NCIMB 764 / 91-R6</strain>
    </source>
</reference>
<evidence type="ECO:0000313" key="3">
    <source>
        <dbReference type="Proteomes" id="UP000296216"/>
    </source>
</evidence>
<dbReference type="Proteomes" id="UP000323075">
    <property type="component" value="Unassembled WGS sequence"/>
</dbReference>
<dbReference type="Proteomes" id="UP000296216">
    <property type="component" value="Chromosome"/>
</dbReference>
<dbReference type="EMBL" id="CP038631">
    <property type="protein sequence ID" value="QCC45872.1"/>
    <property type="molecule type" value="Genomic_DNA"/>
</dbReference>
<evidence type="ECO:0000313" key="2">
    <source>
        <dbReference type="EMBL" id="TYO82131.1"/>
    </source>
</evidence>
<dbReference type="EMBL" id="VRYN01000001">
    <property type="protein sequence ID" value="TYO82131.1"/>
    <property type="molecule type" value="Genomic_DNA"/>
</dbReference>
<name>A0A4D6GYV2_HALS9</name>
<protein>
    <submittedName>
        <fullName evidence="1">Uncharacterized protein</fullName>
    </submittedName>
</protein>
<reference evidence="1" key="3">
    <citation type="journal article" name="MicrobiologyOpen">
        <title>Whole-genome comparison between the type strain of Halobacterium salinarum (DSM 3754(T)) and the laboratory strains R1 and NRC-1.</title>
        <authorList>
            <person name="Pfeiffer F."/>
            <person name="Losensky G."/>
            <person name="Marchfelder A."/>
            <person name="Habermann B."/>
            <person name="Dyall-Smith M."/>
        </authorList>
    </citation>
    <scope>NUCLEOTIDE SEQUENCE</scope>
    <source>
        <strain evidence="1">91-R6</strain>
    </source>
</reference>
<sequence>MQPDDRVCVVAVRPATFERCQGRGLYPIPAGYSRATAAYDHLAIYRPAPVSAVTHVAPVMDRVEQTRGGPGPMRAGDWAATVEPFADTDRVTVLELGDLVALADPVVADGTGVRGAWYCTIADLRAADTTAALAARAGD</sequence>
<dbReference type="GeneID" id="68694811"/>
<evidence type="ECO:0000313" key="1">
    <source>
        <dbReference type="EMBL" id="QCC45872.1"/>
    </source>
</evidence>
<evidence type="ECO:0000313" key="4">
    <source>
        <dbReference type="Proteomes" id="UP000323075"/>
    </source>
</evidence>